<dbReference type="PANTHER" id="PTHR10543">
    <property type="entry name" value="BETA-CAROTENE DIOXYGENASE"/>
    <property type="match status" value="1"/>
</dbReference>
<comment type="caution">
    <text evidence="6">The sequence shown here is derived from an EMBL/GenBank/DDBJ whole genome shotgun (WGS) entry which is preliminary data.</text>
</comment>
<dbReference type="EMBL" id="JABMOJ010000108">
    <property type="protein sequence ID" value="NQV64302.1"/>
    <property type="molecule type" value="Genomic_DNA"/>
</dbReference>
<dbReference type="InterPro" id="IPR004294">
    <property type="entry name" value="Carotenoid_Oase"/>
</dbReference>
<dbReference type="AlphaFoldDB" id="A0A972VWC0"/>
<accession>A0A972VWC0</accession>
<feature type="binding site" evidence="5">
    <location>
        <position position="289"/>
    </location>
    <ligand>
        <name>Fe cation</name>
        <dbReference type="ChEBI" id="CHEBI:24875"/>
        <note>catalytic</note>
    </ligand>
</feature>
<evidence type="ECO:0000256" key="3">
    <source>
        <dbReference type="ARBA" id="ARBA00023002"/>
    </source>
</evidence>
<proteinExistence type="inferred from homology"/>
<feature type="binding site" evidence="5">
    <location>
        <position position="472"/>
    </location>
    <ligand>
        <name>Fe cation</name>
        <dbReference type="ChEBI" id="CHEBI:24875"/>
        <note>catalytic</note>
    </ligand>
</feature>
<name>A0A972VWC0_9GAMM</name>
<sequence>MSSVTIHNTLALKMIEAGNDYLHDSYHGPVDKEITAIDLQASGEIPADLDGVYIRNSHNPIQGSLSGRYHWFDGDGMVHGVTFKQGQADYRNRMVMTEGLLEELEAGEGLFPGLRDGFDAEYGLKNNSGTDVVLHNGEFKTMFSRCGKPYKLDPVDFHTIGAEDFNGDWAKGVSAHSKVDERTGEFLFFNYSFKAKPYMQYGVVSKDNALVCHTDIELPGPRLPHDCWITENFTVVHDLPLFWDPDLLVKEKKKLLFDDTQPSRFGVLPRYGQGADVVWFECEPTYILHTVNAWEEDDCIVAYAYKQLNPLPTVPADTPRVKVQNYFLSYHITQPRLTEYRFNLKTGEASERIIDPSCAESPGINTAYLGIKNRYSYNALVPEIPFFLHHGIQKFDYQELREIDRYMLPEGKFMQQPVFAPKADSQDEDDGYLLAYVGDKKETEVYIWDAKKISEGPVTRVLLPQWVPFGSHAYWGRGSDIAEAQTRNQRDETAL</sequence>
<keyword evidence="3" id="KW-0560">Oxidoreductase</keyword>
<feature type="binding site" evidence="5">
    <location>
        <position position="176"/>
    </location>
    <ligand>
        <name>Fe cation</name>
        <dbReference type="ChEBI" id="CHEBI:24875"/>
        <note>catalytic</note>
    </ligand>
</feature>
<dbReference type="Proteomes" id="UP000754644">
    <property type="component" value="Unassembled WGS sequence"/>
</dbReference>
<evidence type="ECO:0000256" key="4">
    <source>
        <dbReference type="ARBA" id="ARBA00023004"/>
    </source>
</evidence>
<organism evidence="6 7">
    <name type="scientific">SAR86 cluster bacterium</name>
    <dbReference type="NCBI Taxonomy" id="2030880"/>
    <lineage>
        <taxon>Bacteria</taxon>
        <taxon>Pseudomonadati</taxon>
        <taxon>Pseudomonadota</taxon>
        <taxon>Gammaproteobacteria</taxon>
        <taxon>SAR86 cluster</taxon>
    </lineage>
</organism>
<dbReference type="GO" id="GO:0046872">
    <property type="term" value="F:metal ion binding"/>
    <property type="evidence" value="ECO:0007669"/>
    <property type="project" value="UniProtKB-KW"/>
</dbReference>
<keyword evidence="4 5" id="KW-0408">Iron</keyword>
<evidence type="ECO:0000256" key="1">
    <source>
        <dbReference type="ARBA" id="ARBA00006787"/>
    </source>
</evidence>
<comment type="similarity">
    <text evidence="1">Belongs to the carotenoid oxygenase family.</text>
</comment>
<keyword evidence="2 5" id="KW-0479">Metal-binding</keyword>
<dbReference type="Pfam" id="PF03055">
    <property type="entry name" value="RPE65"/>
    <property type="match status" value="1"/>
</dbReference>
<evidence type="ECO:0000313" key="7">
    <source>
        <dbReference type="Proteomes" id="UP000754644"/>
    </source>
</evidence>
<dbReference type="GO" id="GO:0010436">
    <property type="term" value="F:carotenoid dioxygenase activity"/>
    <property type="evidence" value="ECO:0007669"/>
    <property type="project" value="TreeGrafter"/>
</dbReference>
<feature type="binding site" evidence="5">
    <location>
        <position position="225"/>
    </location>
    <ligand>
        <name>Fe cation</name>
        <dbReference type="ChEBI" id="CHEBI:24875"/>
        <note>catalytic</note>
    </ligand>
</feature>
<protein>
    <submittedName>
        <fullName evidence="6">Carotenoid oxygenase family protein</fullName>
    </submittedName>
</protein>
<gene>
    <name evidence="6" type="ORF">HQ497_02955</name>
</gene>
<dbReference type="GO" id="GO:0016121">
    <property type="term" value="P:carotene catabolic process"/>
    <property type="evidence" value="ECO:0007669"/>
    <property type="project" value="TreeGrafter"/>
</dbReference>
<dbReference type="PANTHER" id="PTHR10543:SF89">
    <property type="entry name" value="CAROTENOID 9,10(9',10')-CLEAVAGE DIOXYGENASE 1"/>
    <property type="match status" value="1"/>
</dbReference>
<comment type="cofactor">
    <cofactor evidence="5">
        <name>Fe(2+)</name>
        <dbReference type="ChEBI" id="CHEBI:29033"/>
    </cofactor>
    <text evidence="5">Binds 1 Fe(2+) ion per subunit.</text>
</comment>
<evidence type="ECO:0000256" key="5">
    <source>
        <dbReference type="PIRSR" id="PIRSR604294-1"/>
    </source>
</evidence>
<reference evidence="6" key="1">
    <citation type="submission" date="2020-05" db="EMBL/GenBank/DDBJ databases">
        <title>Sulfur intermediates as new biogeochemical hubs in an aquatic model microbial ecosystem.</title>
        <authorList>
            <person name="Vigneron A."/>
        </authorList>
    </citation>
    <scope>NUCLEOTIDE SEQUENCE</scope>
    <source>
        <strain evidence="6">Bin.250</strain>
    </source>
</reference>
<evidence type="ECO:0000313" key="6">
    <source>
        <dbReference type="EMBL" id="NQV64302.1"/>
    </source>
</evidence>
<evidence type="ECO:0000256" key="2">
    <source>
        <dbReference type="ARBA" id="ARBA00022723"/>
    </source>
</evidence>